<dbReference type="EMBL" id="UYYG01001166">
    <property type="protein sequence ID" value="VDN58197.1"/>
    <property type="molecule type" value="Genomic_DNA"/>
</dbReference>
<dbReference type="AlphaFoldDB" id="A0A0N4UAT9"/>
<evidence type="ECO:0000313" key="4">
    <source>
        <dbReference type="WBParaSite" id="DME_0000428701-mRNA-1"/>
    </source>
</evidence>
<keyword evidence="3" id="KW-1185">Reference proteome</keyword>
<accession>A0A0N4UAT9</accession>
<evidence type="ECO:0000313" key="3">
    <source>
        <dbReference type="Proteomes" id="UP000274756"/>
    </source>
</evidence>
<reference evidence="1 3" key="2">
    <citation type="submission" date="2018-11" db="EMBL/GenBank/DDBJ databases">
        <authorList>
            <consortium name="Pathogen Informatics"/>
        </authorList>
    </citation>
    <scope>NUCLEOTIDE SEQUENCE [LARGE SCALE GENOMIC DNA]</scope>
</reference>
<reference evidence="4" key="1">
    <citation type="submission" date="2017-02" db="UniProtKB">
        <authorList>
            <consortium name="WormBaseParasite"/>
        </authorList>
    </citation>
    <scope>IDENTIFICATION</scope>
</reference>
<dbReference type="OrthoDB" id="5856203at2759"/>
<proteinExistence type="predicted"/>
<gene>
    <name evidence="1" type="ORF">DME_LOCUS8170</name>
</gene>
<evidence type="ECO:0000313" key="2">
    <source>
        <dbReference type="Proteomes" id="UP000038040"/>
    </source>
</evidence>
<dbReference type="Proteomes" id="UP000274756">
    <property type="component" value="Unassembled WGS sequence"/>
</dbReference>
<dbReference type="Proteomes" id="UP000038040">
    <property type="component" value="Unplaced"/>
</dbReference>
<protein>
    <submittedName>
        <fullName evidence="1 4">Uncharacterized protein</fullName>
    </submittedName>
</protein>
<organism evidence="2 4">
    <name type="scientific">Dracunculus medinensis</name>
    <name type="common">Guinea worm</name>
    <dbReference type="NCBI Taxonomy" id="318479"/>
    <lineage>
        <taxon>Eukaryota</taxon>
        <taxon>Metazoa</taxon>
        <taxon>Ecdysozoa</taxon>
        <taxon>Nematoda</taxon>
        <taxon>Chromadorea</taxon>
        <taxon>Rhabditida</taxon>
        <taxon>Spirurina</taxon>
        <taxon>Dracunculoidea</taxon>
        <taxon>Dracunculidae</taxon>
        <taxon>Dracunculus</taxon>
    </lineage>
</organism>
<evidence type="ECO:0000313" key="1">
    <source>
        <dbReference type="EMBL" id="VDN58197.1"/>
    </source>
</evidence>
<dbReference type="WBParaSite" id="DME_0000428701-mRNA-1">
    <property type="protein sequence ID" value="DME_0000428701-mRNA-1"/>
    <property type="gene ID" value="DME_0000428701"/>
</dbReference>
<sequence length="119" mass="14322">MENLYLKDSPLNSVSKIMQKFILNEAYVVNFALYPMPNFADAFIREKFDQLIKELEMIPKYGIGPEGTNLWIREFSDVIIIFHLLDSQIPQIWMSSRFRYRCINYLFIIFDIYRMKVIH</sequence>
<name>A0A0N4UAT9_DRAME</name>